<dbReference type="InterPro" id="IPR043129">
    <property type="entry name" value="ATPase_NBD"/>
</dbReference>
<dbReference type="PANTHER" id="PTHR32432:SF3">
    <property type="entry name" value="ETHANOLAMINE UTILIZATION PROTEIN EUTJ"/>
    <property type="match status" value="1"/>
</dbReference>
<name>A0A7X1B478_9BACT</name>
<dbReference type="EMBL" id="JACHVC010000006">
    <property type="protein sequence ID" value="MBC2605252.1"/>
    <property type="molecule type" value="Genomic_DNA"/>
</dbReference>
<dbReference type="InterPro" id="IPR005883">
    <property type="entry name" value="PilM"/>
</dbReference>
<dbReference type="SUPFAM" id="SSF53067">
    <property type="entry name" value="Actin-like ATPase domain"/>
    <property type="match status" value="1"/>
</dbReference>
<keyword evidence="1" id="KW-0175">Coiled coil</keyword>
<protein>
    <submittedName>
        <fullName evidence="2">Pilus assembly protein PilM</fullName>
    </submittedName>
</protein>
<evidence type="ECO:0000313" key="2">
    <source>
        <dbReference type="EMBL" id="MBC2605252.1"/>
    </source>
</evidence>
<dbReference type="RefSeq" id="WP_185659137.1">
    <property type="nucleotide sequence ID" value="NZ_CAWPOO010000006.1"/>
</dbReference>
<reference evidence="2 3" key="1">
    <citation type="submission" date="2020-07" db="EMBL/GenBank/DDBJ databases">
        <authorList>
            <person name="Feng X."/>
        </authorList>
    </citation>
    <scope>NUCLEOTIDE SEQUENCE [LARGE SCALE GENOMIC DNA]</scope>
    <source>
        <strain evidence="2 3">JCM23202</strain>
    </source>
</reference>
<dbReference type="AlphaFoldDB" id="A0A7X1B478"/>
<gene>
    <name evidence="2" type="primary">pilM</name>
    <name evidence="2" type="ORF">H5P27_04265</name>
</gene>
<accession>A0A7X1B478</accession>
<dbReference type="Gene3D" id="3.30.420.40">
    <property type="match status" value="2"/>
</dbReference>
<dbReference type="Proteomes" id="UP000526501">
    <property type="component" value="Unassembled WGS sequence"/>
</dbReference>
<evidence type="ECO:0000313" key="3">
    <source>
        <dbReference type="Proteomes" id="UP000526501"/>
    </source>
</evidence>
<comment type="caution">
    <text evidence="2">The sequence shown here is derived from an EMBL/GenBank/DDBJ whole genome shotgun (WGS) entry which is preliminary data.</text>
</comment>
<dbReference type="Gene3D" id="3.30.1490.300">
    <property type="match status" value="1"/>
</dbReference>
<dbReference type="PANTHER" id="PTHR32432">
    <property type="entry name" value="CELL DIVISION PROTEIN FTSA-RELATED"/>
    <property type="match status" value="1"/>
</dbReference>
<dbReference type="Pfam" id="PF11104">
    <property type="entry name" value="PilM_2"/>
    <property type="match status" value="1"/>
</dbReference>
<keyword evidence="3" id="KW-1185">Reference proteome</keyword>
<proteinExistence type="predicted"/>
<organism evidence="2 3">
    <name type="scientific">Pelagicoccus albus</name>
    <dbReference type="NCBI Taxonomy" id="415222"/>
    <lineage>
        <taxon>Bacteria</taxon>
        <taxon>Pseudomonadati</taxon>
        <taxon>Verrucomicrobiota</taxon>
        <taxon>Opitutia</taxon>
        <taxon>Puniceicoccales</taxon>
        <taxon>Pelagicoccaceae</taxon>
        <taxon>Pelagicoccus</taxon>
    </lineage>
</organism>
<sequence>MPSTNFLAISLGANHICSVHLKMNPSGRCELVDYQVDQVELSSSDPFLWLKATSSHLDAVALRFRGQHPAGFSIPGHVALCKYLKVAQVSASKRSKIVAFEAKQNIPYPIEEVTWEHSVIEEDDLDFDVVIGASRTEIVESIARYSKDAEIELRGIEPSATTLANAFRYNYGDEAKNALILSIGAKSTDLVFVDRSRFHSRNIPFGGQSVTNEMAELLGISVSEAERVKLVSGEEEILSEGEMAAYKRSANNFQARLASEILRTNTVLKRQGFNFDVDKVYLTGGGSLLSKLDEKLAEKLRLEVARLDPLKNISVSDESLQTDLQGDLAFLADAIGMGVGRFMPDGASLDLTPRSIVWQRKFRRQQPFYILAGLVACGAVALPILNTTLKINAYEQELQNLNVQIQPLRKLNQEIHSQTEQIRKIRSVMDDAAVVAEARPAWQTILNDMQSRLAEVEDVWLDNLRLDRPDQAAPSGRGVARVRDRDTRTKIQLVGRLMDADNPVSNVSPDSYERVKTLLESFREADFVAALENERFDYSVPGILRFDFTLIVKEDVPL</sequence>
<feature type="coiled-coil region" evidence="1">
    <location>
        <begin position="384"/>
        <end position="428"/>
    </location>
</feature>
<dbReference type="CDD" id="cd24049">
    <property type="entry name" value="ASKHA_NBD_PilM"/>
    <property type="match status" value="1"/>
</dbReference>
<dbReference type="InterPro" id="IPR050696">
    <property type="entry name" value="FtsA/MreB"/>
</dbReference>
<evidence type="ECO:0000256" key="1">
    <source>
        <dbReference type="SAM" id="Coils"/>
    </source>
</evidence>